<keyword evidence="3 4" id="KW-0175">Coiled coil</keyword>
<evidence type="ECO:0000256" key="1">
    <source>
        <dbReference type="ARBA" id="ARBA00004555"/>
    </source>
</evidence>
<feature type="compositionally biased region" description="Polar residues" evidence="5">
    <location>
        <begin position="737"/>
        <end position="749"/>
    </location>
</feature>
<feature type="compositionally biased region" description="Basic and acidic residues" evidence="5">
    <location>
        <begin position="726"/>
        <end position="736"/>
    </location>
</feature>
<evidence type="ECO:0000313" key="7">
    <source>
        <dbReference type="EMBL" id="CAF9934137.1"/>
    </source>
</evidence>
<name>A0A8H3G026_9LECA</name>
<feature type="compositionally biased region" description="Polar residues" evidence="5">
    <location>
        <begin position="192"/>
        <end position="227"/>
    </location>
</feature>
<feature type="coiled-coil region" evidence="4">
    <location>
        <begin position="792"/>
        <end position="892"/>
    </location>
</feature>
<dbReference type="OrthoDB" id="74178at2759"/>
<dbReference type="Pfam" id="PF12329">
    <property type="entry name" value="TMF_DNA_bd"/>
    <property type="match status" value="1"/>
</dbReference>
<accession>A0A8H3G026</accession>
<dbReference type="GO" id="GO:0005783">
    <property type="term" value="C:endoplasmic reticulum"/>
    <property type="evidence" value="ECO:0007669"/>
    <property type="project" value="TreeGrafter"/>
</dbReference>
<feature type="region of interest" description="Disordered" evidence="5">
    <location>
        <begin position="26"/>
        <end position="229"/>
    </location>
</feature>
<feature type="compositionally biased region" description="Basic and acidic residues" evidence="5">
    <location>
        <begin position="581"/>
        <end position="598"/>
    </location>
</feature>
<comment type="caution">
    <text evidence="7">The sequence shown here is derived from an EMBL/GenBank/DDBJ whole genome shotgun (WGS) entry which is preliminary data.</text>
</comment>
<feature type="compositionally biased region" description="Polar residues" evidence="5">
    <location>
        <begin position="715"/>
        <end position="725"/>
    </location>
</feature>
<dbReference type="EMBL" id="CAJPDT010000074">
    <property type="protein sequence ID" value="CAF9934137.1"/>
    <property type="molecule type" value="Genomic_DNA"/>
</dbReference>
<feature type="region of interest" description="Disordered" evidence="5">
    <location>
        <begin position="622"/>
        <end position="757"/>
    </location>
</feature>
<evidence type="ECO:0000259" key="6">
    <source>
        <dbReference type="Pfam" id="PF12325"/>
    </source>
</evidence>
<evidence type="ECO:0000256" key="3">
    <source>
        <dbReference type="ARBA" id="ARBA00023054"/>
    </source>
</evidence>
<feature type="domain" description="TATA element modulatory factor 1 TATA binding" evidence="6">
    <location>
        <begin position="780"/>
        <end position="892"/>
    </location>
</feature>
<dbReference type="GO" id="GO:0005794">
    <property type="term" value="C:Golgi apparatus"/>
    <property type="evidence" value="ECO:0007669"/>
    <property type="project" value="UniProtKB-SubCell"/>
</dbReference>
<dbReference type="PANTHER" id="PTHR46515">
    <property type="entry name" value="TATA ELEMENT MODULATORY FACTOR TMF1"/>
    <property type="match status" value="1"/>
</dbReference>
<gene>
    <name evidence="7" type="ORF">IMSHALPRED_009609</name>
</gene>
<keyword evidence="2" id="KW-0333">Golgi apparatus</keyword>
<feature type="compositionally biased region" description="Basic and acidic residues" evidence="5">
    <location>
        <begin position="622"/>
        <end position="652"/>
    </location>
</feature>
<evidence type="ECO:0000256" key="2">
    <source>
        <dbReference type="ARBA" id="ARBA00023034"/>
    </source>
</evidence>
<dbReference type="Pfam" id="PF12325">
    <property type="entry name" value="TMF_TATA_bd"/>
    <property type="match status" value="1"/>
</dbReference>
<evidence type="ECO:0000313" key="8">
    <source>
        <dbReference type="Proteomes" id="UP000664534"/>
    </source>
</evidence>
<dbReference type="PANTHER" id="PTHR46515:SF1">
    <property type="entry name" value="TATA ELEMENT MODULATORY FACTOR"/>
    <property type="match status" value="1"/>
</dbReference>
<keyword evidence="8" id="KW-1185">Reference proteome</keyword>
<dbReference type="InterPro" id="IPR052602">
    <property type="entry name" value="Growth_transcription_reg"/>
</dbReference>
<feature type="compositionally biased region" description="Basic and acidic residues" evidence="5">
    <location>
        <begin position="75"/>
        <end position="84"/>
    </location>
</feature>
<evidence type="ECO:0000256" key="5">
    <source>
        <dbReference type="SAM" id="MobiDB-lite"/>
    </source>
</evidence>
<reference evidence="7" key="1">
    <citation type="submission" date="2021-03" db="EMBL/GenBank/DDBJ databases">
        <authorList>
            <person name="Tagirdzhanova G."/>
        </authorList>
    </citation>
    <scope>NUCLEOTIDE SEQUENCE</scope>
</reference>
<feature type="coiled-coil region" evidence="4">
    <location>
        <begin position="247"/>
        <end position="292"/>
    </location>
</feature>
<feature type="region of interest" description="Disordered" evidence="5">
    <location>
        <begin position="581"/>
        <end position="602"/>
    </location>
</feature>
<feature type="compositionally biased region" description="Polar residues" evidence="5">
    <location>
        <begin position="98"/>
        <end position="124"/>
    </location>
</feature>
<evidence type="ECO:0000256" key="4">
    <source>
        <dbReference type="SAM" id="Coils"/>
    </source>
</evidence>
<comment type="subcellular location">
    <subcellularLocation>
        <location evidence="1">Golgi apparatus</location>
    </subcellularLocation>
</comment>
<dbReference type="InterPro" id="IPR022091">
    <property type="entry name" value="TMF_TATA-bd"/>
</dbReference>
<organism evidence="7 8">
    <name type="scientific">Imshaugia aleurites</name>
    <dbReference type="NCBI Taxonomy" id="172621"/>
    <lineage>
        <taxon>Eukaryota</taxon>
        <taxon>Fungi</taxon>
        <taxon>Dikarya</taxon>
        <taxon>Ascomycota</taxon>
        <taxon>Pezizomycotina</taxon>
        <taxon>Lecanoromycetes</taxon>
        <taxon>OSLEUM clade</taxon>
        <taxon>Lecanoromycetidae</taxon>
        <taxon>Lecanorales</taxon>
        <taxon>Lecanorineae</taxon>
        <taxon>Parmeliaceae</taxon>
        <taxon>Imshaugia</taxon>
    </lineage>
</organism>
<dbReference type="AlphaFoldDB" id="A0A8H3G026"/>
<proteinExistence type="predicted"/>
<dbReference type="InterPro" id="IPR022092">
    <property type="entry name" value="TMF_DNA-bd"/>
</dbReference>
<sequence>MASQPPTAQKSSSRWGSFLAGVESRLDTILADEDTKVPPPKTDGDSQMQPGKRDGMAVPSAAKPTPSRTASANRAQERLNEKLAKAMANRNLAKKGDTSVTTSGVPSRTTSPANVAASPRTSSDLQRESKREQNGQIEQGRSEQEMVSGDTVILNGTNEEQELQVREPEATSSGAPPTAQSPVAAIQDNNDESSIPRLSNDSRGSISTRQSLELTRATTPNATNSPKLNGIVIDSSLKMPEEYEKMIAQMQSDYEEAELRRQEETHIYLERIDALQSKLQYLTKEAAEVAKNASMEAQSGSIEHKMAAKDEKIALLIEEGQRLAQTELKHMSIIKKLRGKSTEDDKVVADSKRTTEKHEKSAREAQERAKRAETAEKRALERLKSLVKIEKDLENVRADRDAKESLLQDLQIELSQAASAAKEAEVKAHVEALAVEKRHAADLTDELSSIKTEKDLAEKQFQNALRELNEKAEREKERARVAEIEREGEQSILESRLEAYRARAEKASAGQTGDVQAKLLRQIETLQNQYAVASENWQGIEGSLLSRVTTLEKERDDIAKREAEFRRKARETSIKSRRMEEELERVNARTEDMDHELSSRSTQLATLTERLTKSEAEVIATREDLKAEREAREARQAQRIEEEKARMREETARSNTPDTLYHQFRTESPTIHNRTRKSSNADRSPHTRRVQGLAITAATSHPSNERPLSRRSSSQPLHNLQTSSFEHQRPVSRHDSLSTVPQLSVNNGVPGTPTGYDNDDFFEVHTPATPERTINDVISASTAGAGPSVQLVERMSAAVRRLESEKASHKDELSRLSGQRDEARDQIVGLMKEVEEKRGWESRVKDLEKEMQGVEERYLTTLEMLGEKSERVEELKADVQDLKGMYRELVDSTMR</sequence>
<feature type="region of interest" description="Disordered" evidence="5">
    <location>
        <begin position="344"/>
        <end position="376"/>
    </location>
</feature>
<feature type="compositionally biased region" description="Polar residues" evidence="5">
    <location>
        <begin position="170"/>
        <end position="181"/>
    </location>
</feature>
<protein>
    <recommendedName>
        <fullName evidence="6">TATA element modulatory factor 1 TATA binding domain-containing protein</fullName>
    </recommendedName>
</protein>
<dbReference type="Proteomes" id="UP000664534">
    <property type="component" value="Unassembled WGS sequence"/>
</dbReference>